<organism evidence="2">
    <name type="scientific">Neobacillus citreus</name>
    <dbReference type="NCBI Taxonomy" id="2833578"/>
    <lineage>
        <taxon>Bacteria</taxon>
        <taxon>Bacillati</taxon>
        <taxon>Bacillota</taxon>
        <taxon>Bacilli</taxon>
        <taxon>Bacillales</taxon>
        <taxon>Bacillaceae</taxon>
        <taxon>Neobacillus</taxon>
    </lineage>
</organism>
<keyword evidence="1" id="KW-0812">Transmembrane</keyword>
<evidence type="ECO:0000256" key="1">
    <source>
        <dbReference type="SAM" id="Phobius"/>
    </source>
</evidence>
<dbReference type="EMBL" id="JAGYPE020000053">
    <property type="protein sequence ID" value="MCH6268312.1"/>
    <property type="molecule type" value="Genomic_DNA"/>
</dbReference>
<feature type="transmembrane region" description="Helical" evidence="1">
    <location>
        <begin position="37"/>
        <end position="58"/>
    </location>
</feature>
<dbReference type="AlphaFoldDB" id="A0A942Y8J7"/>
<name>A0A942Y8J7_9BACI</name>
<keyword evidence="1" id="KW-0472">Membrane</keyword>
<gene>
    <name evidence="3" type="ORF">KHB02_022525</name>
    <name evidence="2" type="ORF">KHB02_07470</name>
</gene>
<evidence type="ECO:0000313" key="4">
    <source>
        <dbReference type="Proteomes" id="UP000677265"/>
    </source>
</evidence>
<keyword evidence="1" id="KW-1133">Transmembrane helix</keyword>
<protein>
    <submittedName>
        <fullName evidence="2">Uncharacterized protein</fullName>
    </submittedName>
</protein>
<proteinExistence type="predicted"/>
<sequence>MNQTAILFLACILAGFALVKMPTISFLASLSSLFHVIGALAILIFALATLYLGAKAFFKKL</sequence>
<dbReference type="RefSeq" id="WP_213116725.1">
    <property type="nucleotide sequence ID" value="NZ_JAGYPE020000053.1"/>
</dbReference>
<evidence type="ECO:0000313" key="2">
    <source>
        <dbReference type="EMBL" id="MBS4181239.1"/>
    </source>
</evidence>
<evidence type="ECO:0000313" key="3">
    <source>
        <dbReference type="EMBL" id="MCH6268312.1"/>
    </source>
</evidence>
<comment type="caution">
    <text evidence="2">The sequence shown here is derived from an EMBL/GenBank/DDBJ whole genome shotgun (WGS) entry which is preliminary data.</text>
</comment>
<dbReference type="EMBL" id="JAGYPE010000001">
    <property type="protein sequence ID" value="MBS4181239.1"/>
    <property type="molecule type" value="Genomic_DNA"/>
</dbReference>
<reference evidence="2" key="1">
    <citation type="submission" date="2021-05" db="EMBL/GenBank/DDBJ databases">
        <title>Novel Bacillus species.</title>
        <authorList>
            <person name="Liu G."/>
        </authorList>
    </citation>
    <scope>NUCLEOTIDE SEQUENCE</scope>
    <source>
        <strain evidence="2 4">FJAT-50051</strain>
    </source>
</reference>
<dbReference type="Proteomes" id="UP000677265">
    <property type="component" value="Unassembled WGS sequence"/>
</dbReference>
<keyword evidence="4" id="KW-1185">Reference proteome</keyword>
<accession>A0A942Y8J7</accession>